<dbReference type="InterPro" id="IPR015797">
    <property type="entry name" value="NUDIX_hydrolase-like_dom_sf"/>
</dbReference>
<evidence type="ECO:0000256" key="4">
    <source>
        <dbReference type="ARBA" id="ARBA00022801"/>
    </source>
</evidence>
<dbReference type="InterPro" id="IPR000086">
    <property type="entry name" value="NUDIX_hydrolase_dom"/>
</dbReference>
<gene>
    <name evidence="6" type="ORF">H2204_012108</name>
</gene>
<evidence type="ECO:0000313" key="6">
    <source>
        <dbReference type="EMBL" id="KAJ9620798.1"/>
    </source>
</evidence>
<dbReference type="PANTHER" id="PTHR43222">
    <property type="entry name" value="NUDIX HYDROLASE 23"/>
    <property type="match status" value="1"/>
</dbReference>
<dbReference type="InterPro" id="IPR020084">
    <property type="entry name" value="NUDIX_hydrolase_CS"/>
</dbReference>
<proteinExistence type="inferred from homology"/>
<dbReference type="GO" id="GO:0017111">
    <property type="term" value="F:ribonucleoside triphosphate phosphatase activity"/>
    <property type="evidence" value="ECO:0007669"/>
    <property type="project" value="InterPro"/>
</dbReference>
<sequence>MDGTDARRHNCTFPHSRFHRIFMKRTLLSALLIALAAAAGTAGTAGAATAADSAKADKAVARQLEKLGYTFEVDEDGDYQMVFDVEGDRTQIVYVRSSVEDFGTHNIREIWSPGYTSQTKQFPVAVANRLLEDSQDAKMGGWVKQESTAMFVLNTSPDPRWAPHATVATVVVDGGRVLLVEETIEGRQVLNQPAGHLEPGESLAAAALRETVEETGWTVELTAFIGCYQWTATDGTPFLRFCYAARPVSHDPARPLDAGIDRALWMTPAELQAAAGRQRSPLVWQVLADYLAGQRYPLALVREVA</sequence>
<keyword evidence="4" id="KW-0378">Hydrolase</keyword>
<feature type="domain" description="Nudix hydrolase" evidence="5">
    <location>
        <begin position="162"/>
        <end position="287"/>
    </location>
</feature>
<dbReference type="EMBL" id="JAPDRN010000119">
    <property type="protein sequence ID" value="KAJ9620798.1"/>
    <property type="molecule type" value="Genomic_DNA"/>
</dbReference>
<dbReference type="CDD" id="cd03675">
    <property type="entry name" value="NUDIX_Hydrolase"/>
    <property type="match status" value="1"/>
</dbReference>
<dbReference type="GO" id="GO:0004787">
    <property type="term" value="F:thiamine diphosphate phosphatase activity"/>
    <property type="evidence" value="ECO:0007669"/>
    <property type="project" value="InterPro"/>
</dbReference>
<dbReference type="SUPFAM" id="SSF55811">
    <property type="entry name" value="Nudix"/>
    <property type="match status" value="1"/>
</dbReference>
<accession>A0AA39CSM4</accession>
<evidence type="ECO:0000256" key="1">
    <source>
        <dbReference type="ARBA" id="ARBA00007608"/>
    </source>
</evidence>
<evidence type="ECO:0000256" key="2">
    <source>
        <dbReference type="ARBA" id="ARBA00011245"/>
    </source>
</evidence>
<dbReference type="PROSITE" id="PS51462">
    <property type="entry name" value="NUDIX"/>
    <property type="match status" value="1"/>
</dbReference>
<dbReference type="Gene3D" id="3.90.79.10">
    <property type="entry name" value="Nucleoside Triphosphate Pyrophosphohydrolase"/>
    <property type="match status" value="1"/>
</dbReference>
<dbReference type="PROSITE" id="PS00893">
    <property type="entry name" value="NUDIX_BOX"/>
    <property type="match status" value="1"/>
</dbReference>
<evidence type="ECO:0000259" key="5">
    <source>
        <dbReference type="PROSITE" id="PS51462"/>
    </source>
</evidence>
<reference evidence="6" key="1">
    <citation type="submission" date="2022-10" db="EMBL/GenBank/DDBJ databases">
        <title>Culturing micro-colonial fungi from biological soil crusts in the Mojave desert and describing Neophaeococcomyces mojavensis, and introducing the new genera and species Taxawa tesnikishii.</title>
        <authorList>
            <person name="Kurbessoian T."/>
            <person name="Stajich J.E."/>
        </authorList>
    </citation>
    <scope>NUCLEOTIDE SEQUENCE</scope>
    <source>
        <strain evidence="6">TK_35</strain>
    </source>
</reference>
<organism evidence="6">
    <name type="scientific">Knufia peltigerae</name>
    <dbReference type="NCBI Taxonomy" id="1002370"/>
    <lineage>
        <taxon>Eukaryota</taxon>
        <taxon>Fungi</taxon>
        <taxon>Dikarya</taxon>
        <taxon>Ascomycota</taxon>
        <taxon>Pezizomycotina</taxon>
        <taxon>Eurotiomycetes</taxon>
        <taxon>Chaetothyriomycetidae</taxon>
        <taxon>Chaetothyriales</taxon>
        <taxon>Trichomeriaceae</taxon>
        <taxon>Knufia</taxon>
    </lineage>
</organism>
<evidence type="ECO:0000256" key="3">
    <source>
        <dbReference type="ARBA" id="ARBA00015552"/>
    </source>
</evidence>
<comment type="caution">
    <text evidence="6">The sequence shown here is derived from an EMBL/GenBank/DDBJ whole genome shotgun (WGS) entry which is preliminary data.</text>
</comment>
<dbReference type="AlphaFoldDB" id="A0AA39CSM4"/>
<dbReference type="PANTHER" id="PTHR43222:SF11">
    <property type="entry name" value="PHOSPHATASE NUDJ"/>
    <property type="match status" value="1"/>
</dbReference>
<dbReference type="InterPro" id="IPR033713">
    <property type="entry name" value="NudJ"/>
</dbReference>
<dbReference type="GO" id="GO:0017110">
    <property type="term" value="F:nucleoside diphosphate phosphatase activity"/>
    <property type="evidence" value="ECO:0007669"/>
    <property type="project" value="InterPro"/>
</dbReference>
<name>A0AA39CSM4_9EURO</name>
<comment type="similarity">
    <text evidence="1">Belongs to the Nudix hydrolase family. NudJ subfamily.</text>
</comment>
<comment type="subunit">
    <text evidence="2">Monomer.</text>
</comment>
<protein>
    <recommendedName>
        <fullName evidence="3">Phosphatase NudJ</fullName>
    </recommendedName>
</protein>
<dbReference type="Pfam" id="PF00293">
    <property type="entry name" value="NUDIX"/>
    <property type="match status" value="1"/>
</dbReference>